<protein>
    <recommendedName>
        <fullName evidence="3">TRP C-terminal domain-containing protein</fullName>
    </recommendedName>
</protein>
<proteinExistence type="predicted"/>
<sequence>MLTGLLYTITIFSSQWMQRLCGRYCRSSWDPFYRFKPFLDAYTGPYKDKYRYWTGLLLIVRLLLVTVFSYTTGTIPIINNYIIVFTAAILIYVLAKEVYRNKIFNRLELFYMVNLGFTALLLALMNKFEVNDAISSTTIMALSISLSMTVFICTVLVHLYNVMKKFCSSKLKFTIPFKFADPLNEEEPLLREVRDITCPLPNEALYPSVVNEREQLIFD</sequence>
<dbReference type="InParanoid" id="A0A1X7TS39"/>
<feature type="transmembrane region" description="Helical" evidence="1">
    <location>
        <begin position="107"/>
        <end position="125"/>
    </location>
</feature>
<name>A0A1X7TS39_AMPQE</name>
<evidence type="ECO:0000313" key="2">
    <source>
        <dbReference type="EnsemblMetazoa" id="Aqu2.1.17767_001"/>
    </source>
</evidence>
<reference evidence="2" key="1">
    <citation type="submission" date="2017-05" db="UniProtKB">
        <authorList>
            <consortium name="EnsemblMetazoa"/>
        </authorList>
    </citation>
    <scope>IDENTIFICATION</scope>
</reference>
<dbReference type="AlphaFoldDB" id="A0A1X7TS39"/>
<evidence type="ECO:0000256" key="1">
    <source>
        <dbReference type="SAM" id="Phobius"/>
    </source>
</evidence>
<accession>A0A1X7TS39</accession>
<dbReference type="EnsemblMetazoa" id="Aqu2.1.17767_001">
    <property type="protein sequence ID" value="Aqu2.1.17767_001"/>
    <property type="gene ID" value="Aqu2.1.17767"/>
</dbReference>
<keyword evidence="1" id="KW-1133">Transmembrane helix</keyword>
<feature type="transmembrane region" description="Helical" evidence="1">
    <location>
        <begin position="52"/>
        <end position="71"/>
    </location>
</feature>
<keyword evidence="1" id="KW-0472">Membrane</keyword>
<feature type="transmembrane region" description="Helical" evidence="1">
    <location>
        <begin position="137"/>
        <end position="160"/>
    </location>
</feature>
<evidence type="ECO:0008006" key="3">
    <source>
        <dbReference type="Google" id="ProtNLM"/>
    </source>
</evidence>
<feature type="transmembrane region" description="Helical" evidence="1">
    <location>
        <begin position="77"/>
        <end position="95"/>
    </location>
</feature>
<organism evidence="2">
    <name type="scientific">Amphimedon queenslandica</name>
    <name type="common">Sponge</name>
    <dbReference type="NCBI Taxonomy" id="400682"/>
    <lineage>
        <taxon>Eukaryota</taxon>
        <taxon>Metazoa</taxon>
        <taxon>Porifera</taxon>
        <taxon>Demospongiae</taxon>
        <taxon>Heteroscleromorpha</taxon>
        <taxon>Haplosclerida</taxon>
        <taxon>Niphatidae</taxon>
        <taxon>Amphimedon</taxon>
    </lineage>
</organism>
<keyword evidence="1" id="KW-0812">Transmembrane</keyword>